<dbReference type="InterPro" id="IPR037401">
    <property type="entry name" value="SnoaL-like"/>
</dbReference>
<organism evidence="2 3">
    <name type="scientific">Brevibacterium pityocampae</name>
    <dbReference type="NCBI Taxonomy" id="506594"/>
    <lineage>
        <taxon>Bacteria</taxon>
        <taxon>Bacillati</taxon>
        <taxon>Actinomycetota</taxon>
        <taxon>Actinomycetes</taxon>
        <taxon>Micrococcales</taxon>
        <taxon>Brevibacteriaceae</taxon>
        <taxon>Brevibacterium</taxon>
    </lineage>
</organism>
<dbReference type="Proteomes" id="UP001500642">
    <property type="component" value="Unassembled WGS sequence"/>
</dbReference>
<name>A0ABP8JJS0_9MICO</name>
<dbReference type="Gene3D" id="3.10.450.50">
    <property type="match status" value="1"/>
</dbReference>
<feature type="domain" description="SnoaL-like" evidence="1">
    <location>
        <begin position="9"/>
        <end position="106"/>
    </location>
</feature>
<evidence type="ECO:0000259" key="1">
    <source>
        <dbReference type="Pfam" id="PF12680"/>
    </source>
</evidence>
<dbReference type="EMBL" id="BAABGL010000015">
    <property type="protein sequence ID" value="GAA4391961.1"/>
    <property type="molecule type" value="Genomic_DNA"/>
</dbReference>
<gene>
    <name evidence="2" type="ORF">GCM10023167_19700</name>
</gene>
<evidence type="ECO:0000313" key="3">
    <source>
        <dbReference type="Proteomes" id="UP001500642"/>
    </source>
</evidence>
<keyword evidence="3" id="KW-1185">Reference proteome</keyword>
<sequence>MAAAEALARTYYDTVDAGDPAATAALFAPDGTYDRPGYDTLTGAQISEFYHGARVIESGAHTLDEIITDGNRAAVRGRFDGVLKSGAEAHEGFADFFDFDDAGLIAKRTSYFFRAAV</sequence>
<reference evidence="3" key="1">
    <citation type="journal article" date="2019" name="Int. J. Syst. Evol. Microbiol.">
        <title>The Global Catalogue of Microorganisms (GCM) 10K type strain sequencing project: providing services to taxonomists for standard genome sequencing and annotation.</title>
        <authorList>
            <consortium name="The Broad Institute Genomics Platform"/>
            <consortium name="The Broad Institute Genome Sequencing Center for Infectious Disease"/>
            <person name="Wu L."/>
            <person name="Ma J."/>
        </authorList>
    </citation>
    <scope>NUCLEOTIDE SEQUENCE [LARGE SCALE GENOMIC DNA]</scope>
    <source>
        <strain evidence="3">JCM 17808</strain>
    </source>
</reference>
<proteinExistence type="predicted"/>
<comment type="caution">
    <text evidence="2">The sequence shown here is derived from an EMBL/GenBank/DDBJ whole genome shotgun (WGS) entry which is preliminary data.</text>
</comment>
<accession>A0ABP8JJS0</accession>
<dbReference type="Pfam" id="PF12680">
    <property type="entry name" value="SnoaL_2"/>
    <property type="match status" value="1"/>
</dbReference>
<dbReference type="RefSeq" id="WP_345031769.1">
    <property type="nucleotide sequence ID" value="NZ_BAABGL010000015.1"/>
</dbReference>
<evidence type="ECO:0000313" key="2">
    <source>
        <dbReference type="EMBL" id="GAA4391961.1"/>
    </source>
</evidence>
<dbReference type="SUPFAM" id="SSF54427">
    <property type="entry name" value="NTF2-like"/>
    <property type="match status" value="1"/>
</dbReference>
<protein>
    <submittedName>
        <fullName evidence="2">Nuclear transport factor 2 family protein</fullName>
    </submittedName>
</protein>
<dbReference type="InterPro" id="IPR032710">
    <property type="entry name" value="NTF2-like_dom_sf"/>
</dbReference>